<reference evidence="2 3" key="1">
    <citation type="submission" date="2020-03" db="EMBL/GenBank/DDBJ databases">
        <title>Draft Genome Sequence of Cudoniella acicularis.</title>
        <authorList>
            <person name="Buettner E."/>
            <person name="Kellner H."/>
        </authorList>
    </citation>
    <scope>NUCLEOTIDE SEQUENCE [LARGE SCALE GENOMIC DNA]</scope>
    <source>
        <strain evidence="2 3">DSM 108380</strain>
    </source>
</reference>
<dbReference type="AlphaFoldDB" id="A0A8H4RLX2"/>
<accession>A0A8H4RLX2</accession>
<keyword evidence="3" id="KW-1185">Reference proteome</keyword>
<evidence type="ECO:0000256" key="1">
    <source>
        <dbReference type="SAM" id="SignalP"/>
    </source>
</evidence>
<comment type="caution">
    <text evidence="2">The sequence shown here is derived from an EMBL/GenBank/DDBJ whole genome shotgun (WGS) entry which is preliminary data.</text>
</comment>
<keyword evidence="1" id="KW-0732">Signal</keyword>
<dbReference type="PROSITE" id="PS51257">
    <property type="entry name" value="PROKAR_LIPOPROTEIN"/>
    <property type="match status" value="1"/>
</dbReference>
<organism evidence="2 3">
    <name type="scientific">Cudoniella acicularis</name>
    <dbReference type="NCBI Taxonomy" id="354080"/>
    <lineage>
        <taxon>Eukaryota</taxon>
        <taxon>Fungi</taxon>
        <taxon>Dikarya</taxon>
        <taxon>Ascomycota</taxon>
        <taxon>Pezizomycotina</taxon>
        <taxon>Leotiomycetes</taxon>
        <taxon>Helotiales</taxon>
        <taxon>Tricladiaceae</taxon>
        <taxon>Cudoniella</taxon>
    </lineage>
</organism>
<protein>
    <submittedName>
        <fullName evidence="2">Uncharacterized protein</fullName>
    </submittedName>
</protein>
<evidence type="ECO:0000313" key="2">
    <source>
        <dbReference type="EMBL" id="KAF4631285.1"/>
    </source>
</evidence>
<dbReference type="Proteomes" id="UP000566819">
    <property type="component" value="Unassembled WGS sequence"/>
</dbReference>
<evidence type="ECO:0000313" key="3">
    <source>
        <dbReference type="Proteomes" id="UP000566819"/>
    </source>
</evidence>
<proteinExistence type="predicted"/>
<dbReference type="EMBL" id="JAAMPI010000459">
    <property type="protein sequence ID" value="KAF4631285.1"/>
    <property type="molecule type" value="Genomic_DNA"/>
</dbReference>
<gene>
    <name evidence="2" type="ORF">G7Y89_g6850</name>
</gene>
<feature type="signal peptide" evidence="1">
    <location>
        <begin position="1"/>
        <end position="18"/>
    </location>
</feature>
<name>A0A8H4RLX2_9HELO</name>
<sequence length="192" mass="20214">MKFTTSVLALAISSAAFGLPQNVGGGSGFACPQGSRGECCLDFNGPSGQGESYIKALPPKGWFLAPRLLGLATPNKESLPAVVMLRAPLVLGSFPTKLNRISGMLESSLNLYQTPLEIPKVRKANRETVAELRILCYAKNVPPTQKLFSGDTRVSTQANPFIIEIIVEETLLTVGMTFNGGGTAANIAVCGG</sequence>
<feature type="chain" id="PRO_5034730374" evidence="1">
    <location>
        <begin position="19"/>
        <end position="192"/>
    </location>
</feature>